<keyword evidence="1" id="KW-0472">Membrane</keyword>
<keyword evidence="1" id="KW-1133">Transmembrane helix</keyword>
<comment type="caution">
    <text evidence="2">The sequence shown here is derived from an EMBL/GenBank/DDBJ whole genome shotgun (WGS) entry which is preliminary data.</text>
</comment>
<feature type="transmembrane region" description="Helical" evidence="1">
    <location>
        <begin position="16"/>
        <end position="36"/>
    </location>
</feature>
<dbReference type="EMBL" id="WUWG01000003">
    <property type="protein sequence ID" value="MXU65948.1"/>
    <property type="molecule type" value="Genomic_DNA"/>
</dbReference>
<keyword evidence="3" id="KW-1185">Reference proteome</keyword>
<protein>
    <submittedName>
        <fullName evidence="2">Uncharacterized protein</fullName>
    </submittedName>
</protein>
<accession>A0A6B0TWR7</accession>
<proteinExistence type="predicted"/>
<organism evidence="2 3">
    <name type="scientific">Oceanomicrobium pacificus</name>
    <dbReference type="NCBI Taxonomy" id="2692916"/>
    <lineage>
        <taxon>Bacteria</taxon>
        <taxon>Pseudomonadati</taxon>
        <taxon>Pseudomonadota</taxon>
        <taxon>Alphaproteobacteria</taxon>
        <taxon>Rhodobacterales</taxon>
        <taxon>Paracoccaceae</taxon>
        <taxon>Oceanomicrobium</taxon>
    </lineage>
</organism>
<evidence type="ECO:0000313" key="2">
    <source>
        <dbReference type="EMBL" id="MXU65948.1"/>
    </source>
</evidence>
<dbReference type="RefSeq" id="WP_160854884.1">
    <property type="nucleotide sequence ID" value="NZ_WUWG01000003.1"/>
</dbReference>
<gene>
    <name evidence="2" type="ORF">GSH16_10845</name>
</gene>
<dbReference type="AlphaFoldDB" id="A0A6B0TWR7"/>
<keyword evidence="1" id="KW-0812">Transmembrane</keyword>
<evidence type="ECO:0000313" key="3">
    <source>
        <dbReference type="Proteomes" id="UP000436016"/>
    </source>
</evidence>
<evidence type="ECO:0000256" key="1">
    <source>
        <dbReference type="SAM" id="Phobius"/>
    </source>
</evidence>
<reference evidence="2 3" key="1">
    <citation type="submission" date="2019-12" db="EMBL/GenBank/DDBJ databases">
        <title>Strain KN286 was isolated from seawater, which was collected from Caroline Seamount in the tropical western Pacific.</title>
        <authorList>
            <person name="Wang Q."/>
        </authorList>
    </citation>
    <scope>NUCLEOTIDE SEQUENCE [LARGE SCALE GENOMIC DNA]</scope>
    <source>
        <strain evidence="2 3">KN286</strain>
    </source>
</reference>
<dbReference type="Proteomes" id="UP000436016">
    <property type="component" value="Unassembled WGS sequence"/>
</dbReference>
<name>A0A6B0TWR7_9RHOB</name>
<sequence>MTSGKAVWLDGFPETLRPWLAALTPLLNIAILAFLCRQFGHGESKNSKAEE</sequence>